<dbReference type="InterPro" id="IPR004089">
    <property type="entry name" value="MCPsignal_dom"/>
</dbReference>
<dbReference type="InterPro" id="IPR003660">
    <property type="entry name" value="HAMP_dom"/>
</dbReference>
<dbReference type="InterPro" id="IPR004090">
    <property type="entry name" value="Chemotax_Me-accpt_rcpt"/>
</dbReference>
<evidence type="ECO:0000313" key="7">
    <source>
        <dbReference type="EMBL" id="MBR1139014.1"/>
    </source>
</evidence>
<evidence type="ECO:0000259" key="6">
    <source>
        <dbReference type="PROSITE" id="PS51753"/>
    </source>
</evidence>
<dbReference type="SUPFAM" id="SSF58104">
    <property type="entry name" value="Methyl-accepting chemotaxis protein (MCP) signaling domain"/>
    <property type="match status" value="1"/>
</dbReference>
<dbReference type="PRINTS" id="PR00260">
    <property type="entry name" value="CHEMTRNSDUCR"/>
</dbReference>
<keyword evidence="1 3" id="KW-0807">Transducer</keyword>
<comment type="similarity">
    <text evidence="2">Belongs to the methyl-accepting chemotaxis (MCP) protein family.</text>
</comment>
<feature type="domain" description="Methyl-accepting transducer" evidence="4">
    <location>
        <begin position="384"/>
        <end position="606"/>
    </location>
</feature>
<evidence type="ECO:0000313" key="8">
    <source>
        <dbReference type="Proteomes" id="UP001314635"/>
    </source>
</evidence>
<dbReference type="Pfam" id="PF00015">
    <property type="entry name" value="MCPsignal"/>
    <property type="match status" value="1"/>
</dbReference>
<dbReference type="PANTHER" id="PTHR32089:SF112">
    <property type="entry name" value="LYSOZYME-LIKE PROTEIN-RELATED"/>
    <property type="match status" value="1"/>
</dbReference>
<dbReference type="PROSITE" id="PS50111">
    <property type="entry name" value="CHEMOTAXIS_TRANSDUC_2"/>
    <property type="match status" value="1"/>
</dbReference>
<evidence type="ECO:0000256" key="3">
    <source>
        <dbReference type="PROSITE-ProRule" id="PRU00284"/>
    </source>
</evidence>
<name>A0ABS5GDF0_9BRAD</name>
<dbReference type="SMART" id="SM00304">
    <property type="entry name" value="HAMP"/>
    <property type="match status" value="1"/>
</dbReference>
<comment type="caution">
    <text evidence="7">The sequence shown here is derived from an EMBL/GenBank/DDBJ whole genome shotgun (WGS) entry which is preliminary data.</text>
</comment>
<reference evidence="8" key="1">
    <citation type="journal article" date="2021" name="ISME J.">
        <title>Evolutionary origin and ecological implication of a unique nif island in free-living Bradyrhizobium lineages.</title>
        <authorList>
            <person name="Tao J."/>
        </authorList>
    </citation>
    <scope>NUCLEOTIDE SEQUENCE [LARGE SCALE GENOMIC DNA]</scope>
    <source>
        <strain evidence="8">SZCCT0094</strain>
    </source>
</reference>
<dbReference type="InterPro" id="IPR032255">
    <property type="entry name" value="HBM"/>
</dbReference>
<dbReference type="EMBL" id="JAFCLK010000025">
    <property type="protein sequence ID" value="MBR1139014.1"/>
    <property type="molecule type" value="Genomic_DNA"/>
</dbReference>
<evidence type="ECO:0000259" key="5">
    <source>
        <dbReference type="PROSITE" id="PS50885"/>
    </source>
</evidence>
<keyword evidence="8" id="KW-1185">Reference proteome</keyword>
<dbReference type="PROSITE" id="PS50885">
    <property type="entry name" value="HAMP"/>
    <property type="match status" value="1"/>
</dbReference>
<dbReference type="Pfam" id="PF00672">
    <property type="entry name" value="HAMP"/>
    <property type="match status" value="1"/>
</dbReference>
<evidence type="ECO:0000256" key="2">
    <source>
        <dbReference type="ARBA" id="ARBA00029447"/>
    </source>
</evidence>
<feature type="domain" description="HAMP" evidence="5">
    <location>
        <begin position="291"/>
        <end position="344"/>
    </location>
</feature>
<dbReference type="PROSITE" id="PS51753">
    <property type="entry name" value="HBM"/>
    <property type="match status" value="1"/>
</dbReference>
<proteinExistence type="inferred from homology"/>
<dbReference type="Proteomes" id="UP001314635">
    <property type="component" value="Unassembled WGS sequence"/>
</dbReference>
<sequence>MAGFGLWQSSATSERVERLSTQAENAIGVVKISSELQAIRRALLRYQFDNDEASFAEAERRLGATATMLEQSAKEAGSDMQRDSARQLQKSIVAIQEARTALGGAVKVYSTGRTALFSEGDKMSADVQKFLDAMQASDFADAARALESRVLLVRVANWRFLATRDPKGRDTFKSNLGKAMAQVAEIEKRELTPAQAKLLDEVKQGLVRYAEAFDKTSASMLRGDEVYYKDVAPLTAAAIEVIDRAEKDIRASFSTTVKETHERISSATAMQQTLAVLAGLLGIAIAILIARSISAPLTSLVRDADRLSGGDTSVEFLDARRGDEIGDVAKSVARFRDNVIAQQKTAKEVAEAAELREATSRNMEAAVAQFRAASEQLLGTVGDNAGKMTHTARTLTGVAGQATEQASAAAEASEQTASNVQTVASAAEELASSIQEIGRQIERANTTVRAAGSVTARSESEIEGLAQAAQSISSVVDLIQAIAAQTNLLALNATIEAARAGDAGRGFAVVAQEVKSLAEQTARATQEIAQHIQGIQTSTGNAVASVKEVGLAMREIDEVTSAIATAVEQQGAATREISQNVQMAAAGTQKLASNITTVGDAIRETNRSADHVLGASGSVSSAADALAAEVQAFFARLRDASVNRGRNAA</sequence>
<dbReference type="PANTHER" id="PTHR32089">
    <property type="entry name" value="METHYL-ACCEPTING CHEMOTAXIS PROTEIN MCPB"/>
    <property type="match status" value="1"/>
</dbReference>
<accession>A0ABS5GDF0</accession>
<evidence type="ECO:0000259" key="4">
    <source>
        <dbReference type="PROSITE" id="PS50111"/>
    </source>
</evidence>
<dbReference type="SMART" id="SM01358">
    <property type="entry name" value="HBM"/>
    <property type="match status" value="1"/>
</dbReference>
<protein>
    <submittedName>
        <fullName evidence="7">HAMP domain-containing protein</fullName>
    </submittedName>
</protein>
<organism evidence="7 8">
    <name type="scientific">Bradyrhizobium denitrificans</name>
    <dbReference type="NCBI Taxonomy" id="2734912"/>
    <lineage>
        <taxon>Bacteria</taxon>
        <taxon>Pseudomonadati</taxon>
        <taxon>Pseudomonadota</taxon>
        <taxon>Alphaproteobacteria</taxon>
        <taxon>Hyphomicrobiales</taxon>
        <taxon>Nitrobacteraceae</taxon>
        <taxon>Bradyrhizobium</taxon>
    </lineage>
</organism>
<dbReference type="CDD" id="cd06225">
    <property type="entry name" value="HAMP"/>
    <property type="match status" value="1"/>
</dbReference>
<dbReference type="Gene3D" id="6.10.340.10">
    <property type="match status" value="1"/>
</dbReference>
<dbReference type="Gene3D" id="1.10.287.950">
    <property type="entry name" value="Methyl-accepting chemotaxis protein"/>
    <property type="match status" value="1"/>
</dbReference>
<evidence type="ECO:0000256" key="1">
    <source>
        <dbReference type="ARBA" id="ARBA00023224"/>
    </source>
</evidence>
<gene>
    <name evidence="7" type="ORF">JQ619_24945</name>
</gene>
<dbReference type="SMART" id="SM00283">
    <property type="entry name" value="MA"/>
    <property type="match status" value="1"/>
</dbReference>
<feature type="domain" description="HBM" evidence="6">
    <location>
        <begin position="21"/>
        <end position="260"/>
    </location>
</feature>